<dbReference type="Pfam" id="PF17853">
    <property type="entry name" value="GGDEF_2"/>
    <property type="match status" value="1"/>
</dbReference>
<dbReference type="PANTHER" id="PTHR33744">
    <property type="entry name" value="CARBOHYDRATE DIACID REGULATOR"/>
    <property type="match status" value="1"/>
</dbReference>
<organism evidence="5 6">
    <name type="scientific">Nocardia acididurans</name>
    <dbReference type="NCBI Taxonomy" id="2802282"/>
    <lineage>
        <taxon>Bacteria</taxon>
        <taxon>Bacillati</taxon>
        <taxon>Actinomycetota</taxon>
        <taxon>Actinomycetes</taxon>
        <taxon>Mycobacteriales</taxon>
        <taxon>Nocardiaceae</taxon>
        <taxon>Nocardia</taxon>
    </lineage>
</organism>
<proteinExistence type="inferred from homology"/>
<dbReference type="Pfam" id="PF14361">
    <property type="entry name" value="RsbRD_N"/>
    <property type="match status" value="1"/>
</dbReference>
<dbReference type="InterPro" id="IPR041522">
    <property type="entry name" value="CdaR_GGDEF"/>
</dbReference>
<dbReference type="Proteomes" id="UP000602198">
    <property type="component" value="Unassembled WGS sequence"/>
</dbReference>
<dbReference type="InterPro" id="IPR042070">
    <property type="entry name" value="PucR_C-HTH_sf"/>
</dbReference>
<sequence length="441" mass="47515">MSARSHPSDVAHPDEVVAERFRIVHRLIDRVPDMADSGVAAIVTQIPAYADRDEDFLADVRDQLAQLCRTGLSAMLEHRKVTAEDIAYARRAAARRARAGLTLVDYISAFRLGQQALWKLLITAAADSETGREAALSLVVPLTRFCDLASTQAANAYLEFQQYLSAETDESRALLDSLLDGALPERGPQLSLAHSYGLGADPATPMVAVTAVVLDSSSGARSGSDTDARHFASAALARVGVNGLRTLAAARRSEVVAIVALSRSGDTATLFDRLRRAQEKLRATGIPLAIGVSPVVTRIADLPRAYQESRTALELLPTGGGVLALPELTPFRYLLLRADETARHLVDPRIEALLAEDRARGGALAETIRAFADADLNLREAADALCVHHNTAKYRLGRIQELTGRNPRRVKDLVDLLVAIDLQEPAQAPNSIPPEASRRAG</sequence>
<evidence type="ECO:0000259" key="4">
    <source>
        <dbReference type="Pfam" id="PF17853"/>
    </source>
</evidence>
<accession>A0ABS1M544</accession>
<dbReference type="Pfam" id="PF13556">
    <property type="entry name" value="HTH_30"/>
    <property type="match status" value="1"/>
</dbReference>
<dbReference type="PANTHER" id="PTHR33744:SF7">
    <property type="entry name" value="PUCR FAMILY TRANSCRIPTIONAL REGULATOR"/>
    <property type="match status" value="1"/>
</dbReference>
<evidence type="ECO:0000313" key="6">
    <source>
        <dbReference type="Proteomes" id="UP000602198"/>
    </source>
</evidence>
<reference evidence="5 6" key="1">
    <citation type="submission" date="2021-01" db="EMBL/GenBank/DDBJ databases">
        <title>WGS of actinomycetes isolated from Thailand.</title>
        <authorList>
            <person name="Thawai C."/>
        </authorList>
    </citation>
    <scope>NUCLEOTIDE SEQUENCE [LARGE SCALE GENOMIC DNA]</scope>
    <source>
        <strain evidence="5 6">LPG 2</strain>
    </source>
</reference>
<dbReference type="InterPro" id="IPR051448">
    <property type="entry name" value="CdaR-like_regulators"/>
</dbReference>
<gene>
    <name evidence="5" type="ORF">JK358_13030</name>
</gene>
<keyword evidence="6" id="KW-1185">Reference proteome</keyword>
<comment type="caution">
    <text evidence="5">The sequence shown here is derived from an EMBL/GenBank/DDBJ whole genome shotgun (WGS) entry which is preliminary data.</text>
</comment>
<dbReference type="EMBL" id="JAERRJ010000004">
    <property type="protein sequence ID" value="MBL1075319.1"/>
    <property type="molecule type" value="Genomic_DNA"/>
</dbReference>
<feature type="domain" description="PucR C-terminal helix-turn-helix" evidence="2">
    <location>
        <begin position="364"/>
        <end position="420"/>
    </location>
</feature>
<evidence type="ECO:0000313" key="5">
    <source>
        <dbReference type="EMBL" id="MBL1075319.1"/>
    </source>
</evidence>
<dbReference type="RefSeq" id="WP_201947169.1">
    <property type="nucleotide sequence ID" value="NZ_JAERRJ010000004.1"/>
</dbReference>
<comment type="similarity">
    <text evidence="1">Belongs to the CdaR family.</text>
</comment>
<dbReference type="Gene3D" id="1.10.10.2840">
    <property type="entry name" value="PucR C-terminal helix-turn-helix domain"/>
    <property type="match status" value="1"/>
</dbReference>
<feature type="domain" description="CdaR GGDEF-like" evidence="4">
    <location>
        <begin position="198"/>
        <end position="315"/>
    </location>
</feature>
<dbReference type="InterPro" id="IPR025751">
    <property type="entry name" value="RsbRD_N_dom"/>
</dbReference>
<evidence type="ECO:0000259" key="2">
    <source>
        <dbReference type="Pfam" id="PF13556"/>
    </source>
</evidence>
<dbReference type="InterPro" id="IPR025736">
    <property type="entry name" value="PucR_C-HTH_dom"/>
</dbReference>
<evidence type="ECO:0000256" key="1">
    <source>
        <dbReference type="ARBA" id="ARBA00006754"/>
    </source>
</evidence>
<evidence type="ECO:0000259" key="3">
    <source>
        <dbReference type="Pfam" id="PF14361"/>
    </source>
</evidence>
<feature type="domain" description="RsbT co-antagonist protein RsbRD N-terminal" evidence="3">
    <location>
        <begin position="32"/>
        <end position="172"/>
    </location>
</feature>
<name>A0ABS1M544_9NOCA</name>
<protein>
    <submittedName>
        <fullName evidence="5">Helix-turn-helix domain-containing protein</fullName>
    </submittedName>
</protein>